<dbReference type="InterPro" id="IPR042171">
    <property type="entry name" value="Acyl-CoA_hotdog"/>
</dbReference>
<dbReference type="InterPro" id="IPR029069">
    <property type="entry name" value="HotDog_dom_sf"/>
</dbReference>
<evidence type="ECO:0000313" key="5">
    <source>
        <dbReference type="EMBL" id="KAK6517657.1"/>
    </source>
</evidence>
<dbReference type="PANTHER" id="PTHR11066">
    <property type="entry name" value="ACYL-COA THIOESTERASE"/>
    <property type="match status" value="1"/>
</dbReference>
<evidence type="ECO:0000259" key="3">
    <source>
        <dbReference type="Pfam" id="PF13622"/>
    </source>
</evidence>
<dbReference type="InterPro" id="IPR049450">
    <property type="entry name" value="ACOT8-like_C"/>
</dbReference>
<feature type="domain" description="Acyl-CoA thioesterase-like N-terminal HotDog" evidence="3">
    <location>
        <begin position="45"/>
        <end position="121"/>
    </location>
</feature>
<name>A0AAN8NV17_9PEZI</name>
<proteinExistence type="inferred from homology"/>
<dbReference type="CDD" id="cd03445">
    <property type="entry name" value="Thioesterase_II_repeat2"/>
    <property type="match status" value="1"/>
</dbReference>
<comment type="caution">
    <text evidence="5">The sequence shown here is derived from an EMBL/GenBank/DDBJ whole genome shotgun (WGS) entry which is preliminary data.</text>
</comment>
<sequence>MGSSIRPGYLPSPVLQQIEVTTDKNDPNTSVSNPDFHFLPSRSVSVFGGQVVAQAILAAHATVDPVLDIHSIHCTFIDKTDPKQALIYRVSNIRTGNTIANRLVNVFQHTRLVFMATMSFHRFEKEPVLKHNSTFLSNFPSFEIMTPVKRSDYYQMIFQDGLKENDAVLLAALEVKHLMPNPTDLQAEFGKLKDFFKETPNIPLAGTGLSKTYRFFEESLRSGSLAKVVAKAPSATSKIIYQYIKINGELPESPGHRTAAFAFASDAFSSQLPAVLISNKNLLWITSLDHTIYFHKPFNPCDWLAVENIVSVADGGRSLVEMRYWNKGGELVATAMQEGLFRGKPKAKL</sequence>
<organism evidence="5 6">
    <name type="scientific">Arthrobotrys conoides</name>
    <dbReference type="NCBI Taxonomy" id="74498"/>
    <lineage>
        <taxon>Eukaryota</taxon>
        <taxon>Fungi</taxon>
        <taxon>Dikarya</taxon>
        <taxon>Ascomycota</taxon>
        <taxon>Pezizomycotina</taxon>
        <taxon>Orbiliomycetes</taxon>
        <taxon>Orbiliales</taxon>
        <taxon>Orbiliaceae</taxon>
        <taxon>Arthrobotrys</taxon>
    </lineage>
</organism>
<dbReference type="GO" id="GO:0047617">
    <property type="term" value="F:fatty acyl-CoA hydrolase activity"/>
    <property type="evidence" value="ECO:0007669"/>
    <property type="project" value="InterPro"/>
</dbReference>
<comment type="similarity">
    <text evidence="1">Belongs to the C/M/P thioester hydrolase family.</text>
</comment>
<dbReference type="Proteomes" id="UP001307849">
    <property type="component" value="Unassembled WGS sequence"/>
</dbReference>
<dbReference type="GO" id="GO:0005782">
    <property type="term" value="C:peroxisomal matrix"/>
    <property type="evidence" value="ECO:0007669"/>
    <property type="project" value="UniProtKB-SubCell"/>
</dbReference>
<evidence type="ECO:0000259" key="4">
    <source>
        <dbReference type="Pfam" id="PF20789"/>
    </source>
</evidence>
<accession>A0AAN8NV17</accession>
<dbReference type="EMBL" id="JAVHJM010000002">
    <property type="protein sequence ID" value="KAK6517657.1"/>
    <property type="molecule type" value="Genomic_DNA"/>
</dbReference>
<reference evidence="5 6" key="1">
    <citation type="submission" date="2019-10" db="EMBL/GenBank/DDBJ databases">
        <authorList>
            <person name="Palmer J.M."/>
        </authorList>
    </citation>
    <scope>NUCLEOTIDE SEQUENCE [LARGE SCALE GENOMIC DNA]</scope>
    <source>
        <strain evidence="5 6">TWF506</strain>
    </source>
</reference>
<protein>
    <submittedName>
        <fullName evidence="5">Uncharacterized protein</fullName>
    </submittedName>
</protein>
<dbReference type="CDD" id="cd03444">
    <property type="entry name" value="Thioesterase_II_repeat1"/>
    <property type="match status" value="1"/>
</dbReference>
<dbReference type="AlphaFoldDB" id="A0AAN8NV17"/>
<dbReference type="InterPro" id="IPR003703">
    <property type="entry name" value="Acyl_CoA_thio"/>
</dbReference>
<dbReference type="SUPFAM" id="SSF54637">
    <property type="entry name" value="Thioesterase/thiol ester dehydrase-isomerase"/>
    <property type="match status" value="2"/>
</dbReference>
<evidence type="ECO:0000256" key="1">
    <source>
        <dbReference type="ARBA" id="ARBA00006538"/>
    </source>
</evidence>
<keyword evidence="6" id="KW-1185">Reference proteome</keyword>
<feature type="domain" description="Acyl-CoA thioesterase-like C-terminal" evidence="4">
    <location>
        <begin position="231"/>
        <end position="340"/>
    </location>
</feature>
<dbReference type="GO" id="GO:0006637">
    <property type="term" value="P:acyl-CoA metabolic process"/>
    <property type="evidence" value="ECO:0007669"/>
    <property type="project" value="InterPro"/>
</dbReference>
<dbReference type="Pfam" id="PF20789">
    <property type="entry name" value="4HBT_3C"/>
    <property type="match status" value="1"/>
</dbReference>
<dbReference type="GO" id="GO:0009062">
    <property type="term" value="P:fatty acid catabolic process"/>
    <property type="evidence" value="ECO:0007669"/>
    <property type="project" value="TreeGrafter"/>
</dbReference>
<dbReference type="Pfam" id="PF13622">
    <property type="entry name" value="4HBT_3"/>
    <property type="match status" value="1"/>
</dbReference>
<dbReference type="Gene3D" id="2.40.160.210">
    <property type="entry name" value="Acyl-CoA thioesterase, double hotdog domain"/>
    <property type="match status" value="1"/>
</dbReference>
<gene>
    <name evidence="5" type="ORF">TWF506_004841</name>
</gene>
<keyword evidence="2" id="KW-0378">Hydrolase</keyword>
<evidence type="ECO:0000313" key="6">
    <source>
        <dbReference type="Proteomes" id="UP001307849"/>
    </source>
</evidence>
<dbReference type="InterPro" id="IPR049449">
    <property type="entry name" value="TesB_ACOT8-like_N"/>
</dbReference>
<evidence type="ECO:0000256" key="2">
    <source>
        <dbReference type="ARBA" id="ARBA00022801"/>
    </source>
</evidence>
<dbReference type="PANTHER" id="PTHR11066:SF34">
    <property type="entry name" value="ACYL-COENZYME A THIOESTERASE 8"/>
    <property type="match status" value="1"/>
</dbReference>